<dbReference type="InterPro" id="IPR036047">
    <property type="entry name" value="F-box-like_dom_sf"/>
</dbReference>
<dbReference type="InParanoid" id="A0A0C3ACA5"/>
<dbReference type="Gene3D" id="1.20.1280.50">
    <property type="match status" value="1"/>
</dbReference>
<evidence type="ECO:0000313" key="2">
    <source>
        <dbReference type="EMBL" id="KIM71413.1"/>
    </source>
</evidence>
<evidence type="ECO:0000313" key="3">
    <source>
        <dbReference type="Proteomes" id="UP000054166"/>
    </source>
</evidence>
<organism evidence="2 3">
    <name type="scientific">Piloderma croceum (strain F 1598)</name>
    <dbReference type="NCBI Taxonomy" id="765440"/>
    <lineage>
        <taxon>Eukaryota</taxon>
        <taxon>Fungi</taxon>
        <taxon>Dikarya</taxon>
        <taxon>Basidiomycota</taxon>
        <taxon>Agaricomycotina</taxon>
        <taxon>Agaricomycetes</taxon>
        <taxon>Agaricomycetidae</taxon>
        <taxon>Atheliales</taxon>
        <taxon>Atheliaceae</taxon>
        <taxon>Piloderma</taxon>
    </lineage>
</organism>
<dbReference type="InterPro" id="IPR001810">
    <property type="entry name" value="F-box_dom"/>
</dbReference>
<evidence type="ECO:0000259" key="1">
    <source>
        <dbReference type="PROSITE" id="PS50181"/>
    </source>
</evidence>
<accession>A0A0C3ACA5</accession>
<dbReference type="EMBL" id="KN833326">
    <property type="protein sequence ID" value="KIM71413.1"/>
    <property type="molecule type" value="Genomic_DNA"/>
</dbReference>
<reference evidence="3" key="2">
    <citation type="submission" date="2015-01" db="EMBL/GenBank/DDBJ databases">
        <title>Evolutionary Origins and Diversification of the Mycorrhizal Mutualists.</title>
        <authorList>
            <consortium name="DOE Joint Genome Institute"/>
            <consortium name="Mycorrhizal Genomics Consortium"/>
            <person name="Kohler A."/>
            <person name="Kuo A."/>
            <person name="Nagy L.G."/>
            <person name="Floudas D."/>
            <person name="Copeland A."/>
            <person name="Barry K.W."/>
            <person name="Cichocki N."/>
            <person name="Veneault-Fourrey C."/>
            <person name="LaButti K."/>
            <person name="Lindquist E.A."/>
            <person name="Lipzen A."/>
            <person name="Lundell T."/>
            <person name="Morin E."/>
            <person name="Murat C."/>
            <person name="Riley R."/>
            <person name="Ohm R."/>
            <person name="Sun H."/>
            <person name="Tunlid A."/>
            <person name="Henrissat B."/>
            <person name="Grigoriev I.V."/>
            <person name="Hibbett D.S."/>
            <person name="Martin F."/>
        </authorList>
    </citation>
    <scope>NUCLEOTIDE SEQUENCE [LARGE SCALE GENOMIC DNA]</scope>
    <source>
        <strain evidence="3">F 1598</strain>
    </source>
</reference>
<dbReference type="AlphaFoldDB" id="A0A0C3ACA5"/>
<dbReference type="PROSITE" id="PS50181">
    <property type="entry name" value="FBOX"/>
    <property type="match status" value="1"/>
</dbReference>
<protein>
    <recommendedName>
        <fullName evidence="1">F-box domain-containing protein</fullName>
    </recommendedName>
</protein>
<sequence length="440" mass="49427">MASSTATVFRIPDEITEYALTFLHPLDIANFSQTCHLAYALVYGAPDQYLWRQLFLAHPFDDPRNTLDYQNTSISYNWRAGLQQRVQAELIAFNIAHRLDEQHLALETLISVIGDASPVPSTLEHKESDSIKWVTRILLDSKILDAHVAVPGPTDNQLVSRIRTYLALSFERASNDETTARLGALRTRSRCLVYDLRNYRRDNDYGPFLCGGQINWVQAEAIVNVIQTNLIDLHGVWMDTRPPVGLEATRTYSVTGAANRLSADWACVEGTWRRYVCFMDYRDLFAFNYSSNSRGTRDPSFFDDPNFQEATRLIELKLHLVPVTSIPHNHVFISPRKSSRSPRFPDLYFSGTSNGINGNEATVKGSVSMGSDGVVRWRFASIYDGYTQWSSEGIQVGSVGSAAGIIGAWTGATHDHGDPVGPFWLWKVPDHHPSHMSDPN</sequence>
<dbReference type="HOGENOM" id="CLU_019366_1_0_1"/>
<proteinExistence type="predicted"/>
<feature type="domain" description="F-box" evidence="1">
    <location>
        <begin position="5"/>
        <end position="54"/>
    </location>
</feature>
<dbReference type="SUPFAM" id="SSF81383">
    <property type="entry name" value="F-box domain"/>
    <property type="match status" value="1"/>
</dbReference>
<dbReference type="STRING" id="765440.A0A0C3ACA5"/>
<gene>
    <name evidence="2" type="ORF">PILCRDRAFT_830348</name>
</gene>
<name>A0A0C3ACA5_PILCF</name>
<keyword evidence="3" id="KW-1185">Reference proteome</keyword>
<reference evidence="2 3" key="1">
    <citation type="submission" date="2014-04" db="EMBL/GenBank/DDBJ databases">
        <authorList>
            <consortium name="DOE Joint Genome Institute"/>
            <person name="Kuo A."/>
            <person name="Tarkka M."/>
            <person name="Buscot F."/>
            <person name="Kohler A."/>
            <person name="Nagy L.G."/>
            <person name="Floudas D."/>
            <person name="Copeland A."/>
            <person name="Barry K.W."/>
            <person name="Cichocki N."/>
            <person name="Veneault-Fourrey C."/>
            <person name="LaButti K."/>
            <person name="Lindquist E.A."/>
            <person name="Lipzen A."/>
            <person name="Lundell T."/>
            <person name="Morin E."/>
            <person name="Murat C."/>
            <person name="Sun H."/>
            <person name="Tunlid A."/>
            <person name="Henrissat B."/>
            <person name="Grigoriev I.V."/>
            <person name="Hibbett D.S."/>
            <person name="Martin F."/>
            <person name="Nordberg H.P."/>
            <person name="Cantor M.N."/>
            <person name="Hua S.X."/>
        </authorList>
    </citation>
    <scope>NUCLEOTIDE SEQUENCE [LARGE SCALE GENOMIC DNA]</scope>
    <source>
        <strain evidence="2 3">F 1598</strain>
    </source>
</reference>
<dbReference type="Proteomes" id="UP000054166">
    <property type="component" value="Unassembled WGS sequence"/>
</dbReference>
<dbReference type="OrthoDB" id="3226064at2759"/>